<comment type="caution">
    <text evidence="1">The sequence shown here is derived from an EMBL/GenBank/DDBJ whole genome shotgun (WGS) entry which is preliminary data.</text>
</comment>
<protein>
    <submittedName>
        <fullName evidence="1">Uncharacterized protein</fullName>
    </submittedName>
</protein>
<organism evidence="1 2">
    <name type="scientific">Sphaerodactylus townsendi</name>
    <dbReference type="NCBI Taxonomy" id="933632"/>
    <lineage>
        <taxon>Eukaryota</taxon>
        <taxon>Metazoa</taxon>
        <taxon>Chordata</taxon>
        <taxon>Craniata</taxon>
        <taxon>Vertebrata</taxon>
        <taxon>Euteleostomi</taxon>
        <taxon>Lepidosauria</taxon>
        <taxon>Squamata</taxon>
        <taxon>Bifurcata</taxon>
        <taxon>Gekkota</taxon>
        <taxon>Sphaerodactylidae</taxon>
        <taxon>Sphaerodactylus</taxon>
    </lineage>
</organism>
<reference evidence="1" key="1">
    <citation type="submission" date="2021-08" db="EMBL/GenBank/DDBJ databases">
        <title>The first chromosome-level gecko genome reveals the dynamic sex chromosomes of Neotropical dwarf geckos (Sphaerodactylidae: Sphaerodactylus).</title>
        <authorList>
            <person name="Pinto B.J."/>
            <person name="Keating S.E."/>
            <person name="Gamble T."/>
        </authorList>
    </citation>
    <scope>NUCLEOTIDE SEQUENCE</scope>
    <source>
        <strain evidence="1">TG3544</strain>
    </source>
</reference>
<accession>A0ACB8GD05</accession>
<dbReference type="Proteomes" id="UP000827872">
    <property type="component" value="Linkage Group LG01"/>
</dbReference>
<evidence type="ECO:0000313" key="1">
    <source>
        <dbReference type="EMBL" id="KAH8017166.1"/>
    </source>
</evidence>
<proteinExistence type="predicted"/>
<evidence type="ECO:0000313" key="2">
    <source>
        <dbReference type="Proteomes" id="UP000827872"/>
    </source>
</evidence>
<gene>
    <name evidence="1" type="ORF">K3G42_026769</name>
</gene>
<sequence>MLICEFTGGHPLSLPPQAARQAKIQAVAGKNPTPPPTPPAYSGWENLPVASETPAGPEALIRPAGAAEHRTRPLHDLSTRGPFFLQKHQRLLFAPPTDGWVAWLVRAPFCLSPARATFPGPEGGPEAPLGGAAELAAEAPWRRQEEVKPVGGAAELPLPGQRHL</sequence>
<keyword evidence="2" id="KW-1185">Reference proteome</keyword>
<dbReference type="EMBL" id="CM037614">
    <property type="protein sequence ID" value="KAH8017166.1"/>
    <property type="molecule type" value="Genomic_DNA"/>
</dbReference>
<name>A0ACB8GD05_9SAUR</name>